<reference evidence="2" key="1">
    <citation type="submission" date="2018-05" db="EMBL/GenBank/DDBJ databases">
        <title>Draft genome of Mucuna pruriens seed.</title>
        <authorList>
            <person name="Nnadi N.E."/>
            <person name="Vos R."/>
            <person name="Hasami M.H."/>
            <person name="Devisetty U.K."/>
            <person name="Aguiy J.C."/>
        </authorList>
    </citation>
    <scope>NUCLEOTIDE SEQUENCE [LARGE SCALE GENOMIC DNA]</scope>
    <source>
        <strain evidence="2">JCA_2017</strain>
    </source>
</reference>
<protein>
    <submittedName>
        <fullName evidence="2">Uncharacterized protein</fullName>
    </submittedName>
</protein>
<comment type="caution">
    <text evidence="2">The sequence shown here is derived from an EMBL/GenBank/DDBJ whole genome shotgun (WGS) entry which is preliminary data.</text>
</comment>
<dbReference type="Proteomes" id="UP000257109">
    <property type="component" value="Unassembled WGS sequence"/>
</dbReference>
<feature type="non-terminal residue" evidence="2">
    <location>
        <position position="1"/>
    </location>
</feature>
<keyword evidence="3" id="KW-1185">Reference proteome</keyword>
<gene>
    <name evidence="2" type="ORF">CR513_56091</name>
</gene>
<dbReference type="OrthoDB" id="1419460at2759"/>
<organism evidence="2 3">
    <name type="scientific">Mucuna pruriens</name>
    <name type="common">Velvet bean</name>
    <name type="synonym">Dolichos pruriens</name>
    <dbReference type="NCBI Taxonomy" id="157652"/>
    <lineage>
        <taxon>Eukaryota</taxon>
        <taxon>Viridiplantae</taxon>
        <taxon>Streptophyta</taxon>
        <taxon>Embryophyta</taxon>
        <taxon>Tracheophyta</taxon>
        <taxon>Spermatophyta</taxon>
        <taxon>Magnoliopsida</taxon>
        <taxon>eudicotyledons</taxon>
        <taxon>Gunneridae</taxon>
        <taxon>Pentapetalae</taxon>
        <taxon>rosids</taxon>
        <taxon>fabids</taxon>
        <taxon>Fabales</taxon>
        <taxon>Fabaceae</taxon>
        <taxon>Papilionoideae</taxon>
        <taxon>50 kb inversion clade</taxon>
        <taxon>NPAAA clade</taxon>
        <taxon>indigoferoid/millettioid clade</taxon>
        <taxon>Phaseoleae</taxon>
        <taxon>Mucuna</taxon>
    </lineage>
</organism>
<sequence length="70" mass="7815">MDSKGSSEVSKGEVSKPKENVGSGSEDKMMKAPGADGSYISRKEFEKNPQESYYYLVVLTVERVNDIYPF</sequence>
<name>A0A371EGZ6_MUCPR</name>
<evidence type="ECO:0000313" key="2">
    <source>
        <dbReference type="EMBL" id="RDX65264.1"/>
    </source>
</evidence>
<dbReference type="AlphaFoldDB" id="A0A371EGZ6"/>
<evidence type="ECO:0000256" key="1">
    <source>
        <dbReference type="SAM" id="MobiDB-lite"/>
    </source>
</evidence>
<evidence type="ECO:0000313" key="3">
    <source>
        <dbReference type="Proteomes" id="UP000257109"/>
    </source>
</evidence>
<proteinExistence type="predicted"/>
<feature type="region of interest" description="Disordered" evidence="1">
    <location>
        <begin position="1"/>
        <end position="43"/>
    </location>
</feature>
<feature type="compositionally biased region" description="Basic and acidic residues" evidence="1">
    <location>
        <begin position="1"/>
        <end position="30"/>
    </location>
</feature>
<dbReference type="EMBL" id="QJKJ01014000">
    <property type="protein sequence ID" value="RDX65264.1"/>
    <property type="molecule type" value="Genomic_DNA"/>
</dbReference>
<accession>A0A371EGZ6</accession>